<feature type="compositionally biased region" description="Acidic residues" evidence="1">
    <location>
        <begin position="184"/>
        <end position="195"/>
    </location>
</feature>
<proteinExistence type="predicted"/>
<dbReference type="Proteomes" id="UP001274896">
    <property type="component" value="Unassembled WGS sequence"/>
</dbReference>
<dbReference type="EMBL" id="JAUCMX010000017">
    <property type="protein sequence ID" value="KAK3518563.1"/>
    <property type="molecule type" value="Genomic_DNA"/>
</dbReference>
<feature type="compositionally biased region" description="Basic and acidic residues" evidence="1">
    <location>
        <begin position="449"/>
        <end position="479"/>
    </location>
</feature>
<sequence length="511" mass="60358">MKQWCIVQFQNGGTEIVPHSWLIGKKLLWPPYPPKDTAKVRAAVKKYELPTEEWLSYEPVRHLVSRVSNKMQAPVQSASRVKTSVQPSIKILPNYPLESSDQMCSSSPYLTESSDSAALPAMYPSQEPSSKDQEDMERMEELANLMVLQDFVQNQIQFTDQMIDKVTEINSEISRLSSEKELEWSVDSDDSDTESSQDKYQQRTGERQAAKWSRRQEYMQVLQDEINNILGSKPLSMKERAELEYLHHRQRDRILKSTKAEDLERFEECMRKVISKARKRSTLRQEQKQRKGDALLTETVTRCLENRRKQKKLTKQFCLEEEEVECIENEKAEKKEKERIKKEKDLKEERQRQRGLERMRDSERWRMEVEESFEEMKRRMNKEVAKLKRELDIERESNKKMARQATKRQQCLEKRAKMLAIEIEEMKRNAPSTSNVDVKDGKAGVSKENAQEARMERKTQAERQKEVVEGQRKQQEAKECNAEYNTVRVDHGEGSWQKFKRRAMAFFAWRV</sequence>
<protein>
    <submittedName>
        <fullName evidence="2">Uncharacterized protein</fullName>
    </submittedName>
</protein>
<dbReference type="AlphaFoldDB" id="A0AAE0UUW6"/>
<evidence type="ECO:0000313" key="2">
    <source>
        <dbReference type="EMBL" id="KAK3518563.1"/>
    </source>
</evidence>
<feature type="region of interest" description="Disordered" evidence="1">
    <location>
        <begin position="99"/>
        <end position="137"/>
    </location>
</feature>
<feature type="compositionally biased region" description="Basic and acidic residues" evidence="1">
    <location>
        <begin position="196"/>
        <end position="211"/>
    </location>
</feature>
<gene>
    <name evidence="2" type="ORF">QTP70_002336</name>
</gene>
<feature type="region of interest" description="Disordered" evidence="1">
    <location>
        <begin position="180"/>
        <end position="211"/>
    </location>
</feature>
<keyword evidence="3" id="KW-1185">Reference proteome</keyword>
<feature type="region of interest" description="Disordered" evidence="1">
    <location>
        <begin position="425"/>
        <end position="479"/>
    </location>
</feature>
<feature type="compositionally biased region" description="Polar residues" evidence="1">
    <location>
        <begin position="99"/>
        <end position="116"/>
    </location>
</feature>
<accession>A0AAE0UUW6</accession>
<evidence type="ECO:0000313" key="3">
    <source>
        <dbReference type="Proteomes" id="UP001274896"/>
    </source>
</evidence>
<evidence type="ECO:0000256" key="1">
    <source>
        <dbReference type="SAM" id="MobiDB-lite"/>
    </source>
</evidence>
<name>A0AAE0UUW6_9TELE</name>
<organism evidence="2 3">
    <name type="scientific">Hemibagrus guttatus</name>
    <dbReference type="NCBI Taxonomy" id="175788"/>
    <lineage>
        <taxon>Eukaryota</taxon>
        <taxon>Metazoa</taxon>
        <taxon>Chordata</taxon>
        <taxon>Craniata</taxon>
        <taxon>Vertebrata</taxon>
        <taxon>Euteleostomi</taxon>
        <taxon>Actinopterygii</taxon>
        <taxon>Neopterygii</taxon>
        <taxon>Teleostei</taxon>
        <taxon>Ostariophysi</taxon>
        <taxon>Siluriformes</taxon>
        <taxon>Bagridae</taxon>
        <taxon>Hemibagrus</taxon>
    </lineage>
</organism>
<reference evidence="2" key="1">
    <citation type="submission" date="2023-06" db="EMBL/GenBank/DDBJ databases">
        <title>Male Hemibagrus guttatus genome.</title>
        <authorList>
            <person name="Bian C."/>
        </authorList>
    </citation>
    <scope>NUCLEOTIDE SEQUENCE</scope>
    <source>
        <strain evidence="2">Male_cb2023</strain>
        <tissue evidence="2">Muscle</tissue>
    </source>
</reference>
<comment type="caution">
    <text evidence="2">The sequence shown here is derived from an EMBL/GenBank/DDBJ whole genome shotgun (WGS) entry which is preliminary data.</text>
</comment>